<name>A0A1I4NN54_9EURY</name>
<dbReference type="Proteomes" id="UP000198535">
    <property type="component" value="Unassembled WGS sequence"/>
</dbReference>
<accession>A0A1I4NN54</accession>
<evidence type="ECO:0000313" key="1">
    <source>
        <dbReference type="EMBL" id="SFM16974.1"/>
    </source>
</evidence>
<proteinExistence type="predicted"/>
<dbReference type="SUPFAM" id="SSF101908">
    <property type="entry name" value="Putative isomerase YbhE"/>
    <property type="match status" value="1"/>
</dbReference>
<dbReference type="AlphaFoldDB" id="A0A1I4NN54"/>
<dbReference type="EMBL" id="FOUJ01000001">
    <property type="protein sequence ID" value="SFM16974.1"/>
    <property type="molecule type" value="Genomic_DNA"/>
</dbReference>
<reference evidence="2" key="1">
    <citation type="submission" date="2016-10" db="EMBL/GenBank/DDBJ databases">
        <authorList>
            <person name="Varghese N."/>
            <person name="Submissions S."/>
        </authorList>
    </citation>
    <scope>NUCLEOTIDE SEQUENCE [LARGE SCALE GENOMIC DNA]</scope>
    <source>
        <strain evidence="2">Mob M</strain>
    </source>
</reference>
<protein>
    <submittedName>
        <fullName evidence="1">Uncharacterized conserved protein</fullName>
    </submittedName>
</protein>
<dbReference type="RefSeq" id="WP_091931849.1">
    <property type="nucleotide sequence ID" value="NZ_FOUJ01000001.1"/>
</dbReference>
<dbReference type="Pfam" id="PF08309">
    <property type="entry name" value="LVIVD"/>
    <property type="match status" value="4"/>
</dbReference>
<keyword evidence="2" id="KW-1185">Reference proteome</keyword>
<organism evidence="1 2">
    <name type="scientific">Methanolobus profundi</name>
    <dbReference type="NCBI Taxonomy" id="487685"/>
    <lineage>
        <taxon>Archaea</taxon>
        <taxon>Methanobacteriati</taxon>
        <taxon>Methanobacteriota</taxon>
        <taxon>Stenosarchaea group</taxon>
        <taxon>Methanomicrobia</taxon>
        <taxon>Methanosarcinales</taxon>
        <taxon>Methanosarcinaceae</taxon>
        <taxon>Methanolobus</taxon>
    </lineage>
</organism>
<dbReference type="InterPro" id="IPR013211">
    <property type="entry name" value="LVIVD"/>
</dbReference>
<sequence length="439" mass="50184">MNRKMFLLFCLSVTLLVSITGATTNEMNVEIKTHLNYSIDVFAYSEDYVYAGHDRTLSIINISDPINPILEGKYEANDFIRKIEVEKNIAYIVDGDKQFSIINVSNPKNPFVEGKYTSSEYISTFAINENFVYTAEGRYLRIVNVTSNKHPTLRGQYKVVYKIVRGNRTQEIIDEISHIELENDLAYASIQNCMFIINVNDPDNIFLEGKYLTSSHIKNIDVTETIGYLSCWMDGFLVVNLNNPKKISLINNHYIPKSKNSGTISTRNKDFMAIKQVVTEGNFTYVIGDENQFVILNSSNPKNISTEACFSIIERNDFGKATPAFEGYSDRTKLLDFEVEDNLVYLVDRYNGLTILSFNDNLNGANELEIVSENDTRLLNNTEQVEQNSINKTKIDDKLHDKKFEELPLESNNSSKIPGFEITYSCIVIIILYCVRRLF</sequence>
<evidence type="ECO:0000313" key="2">
    <source>
        <dbReference type="Proteomes" id="UP000198535"/>
    </source>
</evidence>
<gene>
    <name evidence="1" type="ORF">SAMN04488696_0167</name>
</gene>
<dbReference type="STRING" id="487685.SAMN04488696_0167"/>